<protein>
    <submittedName>
        <fullName evidence="1">Uncharacterized protein</fullName>
    </submittedName>
</protein>
<proteinExistence type="predicted"/>
<sequence length="183" mass="21887">MPTPSADFRQAIRALPDREKEKLLLRIVRRDADLYAQLAFELDLSSREEVYDETAAAITEIMEVEPARRPSRALTRAIRKAREAIARYKYITNDLKGEVDLTLHMLRFCYDRHHRHFDDRYASFYKTTARLTVRVAQLICRKLHEDYYIEYEPDLDWFLSWAYNHPRRERLNLDLPRALADVK</sequence>
<dbReference type="AlphaFoldDB" id="A0A1G9F1K2"/>
<evidence type="ECO:0000313" key="1">
    <source>
        <dbReference type="EMBL" id="SDK82155.1"/>
    </source>
</evidence>
<reference evidence="1 2" key="1">
    <citation type="submission" date="2016-10" db="EMBL/GenBank/DDBJ databases">
        <authorList>
            <person name="de Groot N.N."/>
        </authorList>
    </citation>
    <scope>NUCLEOTIDE SEQUENCE [LARGE SCALE GENOMIC DNA]</scope>
    <source>
        <strain evidence="1 2">DSM 25186</strain>
    </source>
</reference>
<evidence type="ECO:0000313" key="2">
    <source>
        <dbReference type="Proteomes" id="UP000198510"/>
    </source>
</evidence>
<organism evidence="1 2">
    <name type="scientific">Catalinimonas alkaloidigena</name>
    <dbReference type="NCBI Taxonomy" id="1075417"/>
    <lineage>
        <taxon>Bacteria</taxon>
        <taxon>Pseudomonadati</taxon>
        <taxon>Bacteroidota</taxon>
        <taxon>Cytophagia</taxon>
        <taxon>Cytophagales</taxon>
        <taxon>Catalimonadaceae</taxon>
        <taxon>Catalinimonas</taxon>
    </lineage>
</organism>
<dbReference type="RefSeq" id="WP_089681635.1">
    <property type="nucleotide sequence ID" value="NZ_FNFO01000003.1"/>
</dbReference>
<dbReference type="OrthoDB" id="851608at2"/>
<accession>A0A1G9F1K2</accession>
<keyword evidence="2" id="KW-1185">Reference proteome</keyword>
<gene>
    <name evidence="1" type="ORF">SAMN05421823_103643</name>
</gene>
<dbReference type="Proteomes" id="UP000198510">
    <property type="component" value="Unassembled WGS sequence"/>
</dbReference>
<dbReference type="EMBL" id="FNFO01000003">
    <property type="protein sequence ID" value="SDK82155.1"/>
    <property type="molecule type" value="Genomic_DNA"/>
</dbReference>
<name>A0A1G9F1K2_9BACT</name>